<keyword evidence="3 4" id="KW-0786">Thiamine pyrophosphate</keyword>
<gene>
    <name evidence="8" type="ORF">HBA54_27135</name>
</gene>
<dbReference type="SUPFAM" id="SSF52467">
    <property type="entry name" value="DHS-like NAD/FAD-binding domain"/>
    <property type="match status" value="1"/>
</dbReference>
<dbReference type="Proteomes" id="UP000761264">
    <property type="component" value="Unassembled WGS sequence"/>
</dbReference>
<dbReference type="CDD" id="cd00568">
    <property type="entry name" value="TPP_enzymes"/>
    <property type="match status" value="1"/>
</dbReference>
<feature type="domain" description="Thiamine pyrophosphate enzyme central" evidence="5">
    <location>
        <begin position="211"/>
        <end position="345"/>
    </location>
</feature>
<feature type="domain" description="Thiamine pyrophosphate enzyme TPP-binding" evidence="6">
    <location>
        <begin position="413"/>
        <end position="559"/>
    </location>
</feature>
<evidence type="ECO:0000313" key="9">
    <source>
        <dbReference type="Proteomes" id="UP000761264"/>
    </source>
</evidence>
<dbReference type="GO" id="GO:0009097">
    <property type="term" value="P:isoleucine biosynthetic process"/>
    <property type="evidence" value="ECO:0007669"/>
    <property type="project" value="TreeGrafter"/>
</dbReference>
<dbReference type="SUPFAM" id="SSF52518">
    <property type="entry name" value="Thiamin diphosphate-binding fold (THDP-binding)"/>
    <property type="match status" value="2"/>
</dbReference>
<dbReference type="Gene3D" id="3.40.50.1220">
    <property type="entry name" value="TPP-binding domain"/>
    <property type="match status" value="1"/>
</dbReference>
<protein>
    <submittedName>
        <fullName evidence="8">Thiamine pyrophosphate-binding protein</fullName>
    </submittedName>
</protein>
<dbReference type="Gene3D" id="3.40.50.970">
    <property type="match status" value="2"/>
</dbReference>
<dbReference type="PROSITE" id="PS00187">
    <property type="entry name" value="TPP_ENZYMES"/>
    <property type="match status" value="1"/>
</dbReference>
<dbReference type="GO" id="GO:0050660">
    <property type="term" value="F:flavin adenine dinucleotide binding"/>
    <property type="evidence" value="ECO:0007669"/>
    <property type="project" value="TreeGrafter"/>
</dbReference>
<dbReference type="GO" id="GO:0005948">
    <property type="term" value="C:acetolactate synthase complex"/>
    <property type="evidence" value="ECO:0007669"/>
    <property type="project" value="TreeGrafter"/>
</dbReference>
<organism evidence="8 9">
    <name type="scientific">Pelagibius litoralis</name>
    <dbReference type="NCBI Taxonomy" id="374515"/>
    <lineage>
        <taxon>Bacteria</taxon>
        <taxon>Pseudomonadati</taxon>
        <taxon>Pseudomonadota</taxon>
        <taxon>Alphaproteobacteria</taxon>
        <taxon>Rhodospirillales</taxon>
        <taxon>Rhodovibrionaceae</taxon>
        <taxon>Pelagibius</taxon>
    </lineage>
</organism>
<dbReference type="Pfam" id="PF02775">
    <property type="entry name" value="TPP_enzyme_C"/>
    <property type="match status" value="1"/>
</dbReference>
<dbReference type="AlphaFoldDB" id="A0A967F3E2"/>
<dbReference type="PANTHER" id="PTHR18968:SF13">
    <property type="entry name" value="ACETOLACTATE SYNTHASE CATALYTIC SUBUNIT, MITOCHONDRIAL"/>
    <property type="match status" value="1"/>
</dbReference>
<dbReference type="InterPro" id="IPR045229">
    <property type="entry name" value="TPP_enz"/>
</dbReference>
<dbReference type="GO" id="GO:0009099">
    <property type="term" value="P:L-valine biosynthetic process"/>
    <property type="evidence" value="ECO:0007669"/>
    <property type="project" value="TreeGrafter"/>
</dbReference>
<dbReference type="InterPro" id="IPR011766">
    <property type="entry name" value="TPP_enzyme_TPP-bd"/>
</dbReference>
<accession>A0A967F3E2</accession>
<dbReference type="InterPro" id="IPR029061">
    <property type="entry name" value="THDP-binding"/>
</dbReference>
<reference evidence="8" key="1">
    <citation type="submission" date="2020-03" db="EMBL/GenBank/DDBJ databases">
        <title>Genome of Pelagibius litoralis DSM 21314T.</title>
        <authorList>
            <person name="Wang G."/>
        </authorList>
    </citation>
    <scope>NUCLEOTIDE SEQUENCE</scope>
    <source>
        <strain evidence="8">DSM 21314</strain>
    </source>
</reference>
<dbReference type="CDD" id="cd07035">
    <property type="entry name" value="TPP_PYR_POX_like"/>
    <property type="match status" value="1"/>
</dbReference>
<comment type="caution">
    <text evidence="8">The sequence shown here is derived from an EMBL/GenBank/DDBJ whole genome shotgun (WGS) entry which is preliminary data.</text>
</comment>
<dbReference type="Pfam" id="PF00205">
    <property type="entry name" value="TPP_enzyme_M"/>
    <property type="match status" value="1"/>
</dbReference>
<dbReference type="InterPro" id="IPR000399">
    <property type="entry name" value="TPP-bd_CS"/>
</dbReference>
<dbReference type="PANTHER" id="PTHR18968">
    <property type="entry name" value="THIAMINE PYROPHOSPHATE ENZYMES"/>
    <property type="match status" value="1"/>
</dbReference>
<keyword evidence="9" id="KW-1185">Reference proteome</keyword>
<dbReference type="FunFam" id="3.40.50.970:FF:000007">
    <property type="entry name" value="Acetolactate synthase"/>
    <property type="match status" value="1"/>
</dbReference>
<dbReference type="InterPro" id="IPR029035">
    <property type="entry name" value="DHS-like_NAD/FAD-binding_dom"/>
</dbReference>
<dbReference type="GO" id="GO:0000287">
    <property type="term" value="F:magnesium ion binding"/>
    <property type="evidence" value="ECO:0007669"/>
    <property type="project" value="InterPro"/>
</dbReference>
<dbReference type="InterPro" id="IPR012001">
    <property type="entry name" value="Thiamin_PyroP_enz_TPP-bd_dom"/>
</dbReference>
<evidence type="ECO:0000259" key="5">
    <source>
        <dbReference type="Pfam" id="PF00205"/>
    </source>
</evidence>
<dbReference type="GO" id="GO:0030976">
    <property type="term" value="F:thiamine pyrophosphate binding"/>
    <property type="evidence" value="ECO:0007669"/>
    <property type="project" value="InterPro"/>
</dbReference>
<evidence type="ECO:0000256" key="3">
    <source>
        <dbReference type="ARBA" id="ARBA00023052"/>
    </source>
</evidence>
<evidence type="ECO:0000259" key="7">
    <source>
        <dbReference type="Pfam" id="PF02776"/>
    </source>
</evidence>
<evidence type="ECO:0000313" key="8">
    <source>
        <dbReference type="EMBL" id="NIA72272.1"/>
    </source>
</evidence>
<evidence type="ECO:0000256" key="2">
    <source>
        <dbReference type="ARBA" id="ARBA00007812"/>
    </source>
</evidence>
<dbReference type="GO" id="GO:0003984">
    <property type="term" value="F:acetolactate synthase activity"/>
    <property type="evidence" value="ECO:0007669"/>
    <property type="project" value="TreeGrafter"/>
</dbReference>
<evidence type="ECO:0000256" key="1">
    <source>
        <dbReference type="ARBA" id="ARBA00001964"/>
    </source>
</evidence>
<dbReference type="InterPro" id="IPR012000">
    <property type="entry name" value="Thiamin_PyroP_enz_cen_dom"/>
</dbReference>
<feature type="domain" description="Thiamine pyrophosphate enzyme N-terminal TPP-binding" evidence="7">
    <location>
        <begin position="19"/>
        <end position="133"/>
    </location>
</feature>
<dbReference type="RefSeq" id="WP_167231349.1">
    <property type="nucleotide sequence ID" value="NZ_JAAQPH010000037.1"/>
</dbReference>
<comment type="cofactor">
    <cofactor evidence="1">
        <name>thiamine diphosphate</name>
        <dbReference type="ChEBI" id="CHEBI:58937"/>
    </cofactor>
</comment>
<proteinExistence type="inferred from homology"/>
<evidence type="ECO:0000259" key="6">
    <source>
        <dbReference type="Pfam" id="PF02775"/>
    </source>
</evidence>
<evidence type="ECO:0000256" key="4">
    <source>
        <dbReference type="RuleBase" id="RU362132"/>
    </source>
</evidence>
<dbReference type="Pfam" id="PF02776">
    <property type="entry name" value="TPP_enzyme_N"/>
    <property type="match status" value="1"/>
</dbReference>
<comment type="similarity">
    <text evidence="2 4">Belongs to the TPP enzyme family.</text>
</comment>
<dbReference type="EMBL" id="JAAQPH010000037">
    <property type="protein sequence ID" value="NIA72272.1"/>
    <property type="molecule type" value="Genomic_DNA"/>
</dbReference>
<sequence length="586" mass="62945">MSSSIAIAENNRTGVRSLTGGEAIVEILERAEVGPMFGMGGFQLLPFYEAVRRKGLTHHLINDERCGVFAADAYARMTGKPGVCDATLGPGATNLVTGLVESLNAGVPQVIFTGDTHRDHSWKNMTQESRQLEILRPAAKEVIRVEQVRRVPELVRRAFAVATAGRPGPVVVDVPEDVAHDSFDFPFADLWIDPVTARFPAYRARPAAGDVERAAALIAQAERPLLLVGGGIHLSQAYDALQAFAEAQSIPVAHTLSGKGAVACTHALSAGLFGRYSRIANDLIEQTDCLIVVGCKLGEIATKRFQLFDGSVPLIHLEVLPEEIGRTTRCDHPLVGDAALGLEDLAAALRGEGKSARLARADYAAEVPLRMAEWRRGATDRLESKETPINMGRLLNELNREMPAESVLVVDGGFAAHWGGLFYDSKLAGRRFLADRGFASIGYGLPGAMGAQLAVPDQPVVGVTGDGGFNMMIGELETARRAKTPFTLIIVNNAASGYVKALQHSMYGEYQSSDLIEMNYAEIAQDFGCHGLRVTDPAELGAAIRAANAERGRPSVIDVVVTRDPARMLPGVDNRTLKVNKGDRPV</sequence>
<name>A0A967F3E2_9PROT</name>